<comment type="caution">
    <text evidence="2">The sequence shown here is derived from an EMBL/GenBank/DDBJ whole genome shotgun (WGS) entry which is preliminary data.</text>
</comment>
<keyword evidence="1" id="KW-0812">Transmembrane</keyword>
<dbReference type="Proteomes" id="UP001057868">
    <property type="component" value="Unassembled WGS sequence"/>
</dbReference>
<feature type="transmembrane region" description="Helical" evidence="1">
    <location>
        <begin position="12"/>
        <end position="36"/>
    </location>
</feature>
<gene>
    <name evidence="2" type="ORF">CFOLD11_13110</name>
</gene>
<reference evidence="2" key="1">
    <citation type="journal article" date="2023" name="Int. J. Syst. Evol. Microbiol.">
        <title>&lt;i&gt;Clostridium folliculivorans&lt;/i&gt; sp. nov., isolated from soil samples of an organic paddy in Japan.</title>
        <authorList>
            <person name="Tazawa J."/>
            <person name="Kobayashi H."/>
            <person name="Tanizawa Y."/>
            <person name="Uchino A."/>
            <person name="Tanaka F."/>
            <person name="Urashima Y."/>
            <person name="Miura S."/>
            <person name="Sakamoto M."/>
            <person name="Ohkuma M."/>
            <person name="Tohno M."/>
        </authorList>
    </citation>
    <scope>NUCLEOTIDE SEQUENCE</scope>
    <source>
        <strain evidence="2">D1-1</strain>
    </source>
</reference>
<evidence type="ECO:0000256" key="1">
    <source>
        <dbReference type="SAM" id="Phobius"/>
    </source>
</evidence>
<feature type="transmembrane region" description="Helical" evidence="1">
    <location>
        <begin position="48"/>
        <end position="68"/>
    </location>
</feature>
<dbReference type="AlphaFoldDB" id="A0A9W5Y0W4"/>
<dbReference type="EMBL" id="BQXY01000002">
    <property type="protein sequence ID" value="GKU24485.1"/>
    <property type="molecule type" value="Genomic_DNA"/>
</dbReference>
<keyword evidence="3" id="KW-1185">Reference proteome</keyword>
<protein>
    <submittedName>
        <fullName evidence="2">Membrane protein</fullName>
    </submittedName>
</protein>
<feature type="transmembrane region" description="Helical" evidence="1">
    <location>
        <begin position="143"/>
        <end position="163"/>
    </location>
</feature>
<feature type="transmembrane region" description="Helical" evidence="1">
    <location>
        <begin position="199"/>
        <end position="217"/>
    </location>
</feature>
<evidence type="ECO:0000313" key="2">
    <source>
        <dbReference type="EMBL" id="GKU24485.1"/>
    </source>
</evidence>
<accession>A0A9W5Y0W4</accession>
<dbReference type="InterPro" id="IPR014509">
    <property type="entry name" value="YjdF-like"/>
</dbReference>
<dbReference type="Pfam" id="PF09997">
    <property type="entry name" value="DUF2238"/>
    <property type="match status" value="1"/>
</dbReference>
<feature type="transmembrane region" description="Helical" evidence="1">
    <location>
        <begin position="110"/>
        <end position="131"/>
    </location>
</feature>
<feature type="transmembrane region" description="Helical" evidence="1">
    <location>
        <begin position="80"/>
        <end position="104"/>
    </location>
</feature>
<keyword evidence="1" id="KW-1133">Transmembrane helix</keyword>
<evidence type="ECO:0000313" key="3">
    <source>
        <dbReference type="Proteomes" id="UP001057868"/>
    </source>
</evidence>
<keyword evidence="1" id="KW-0472">Membrane</keyword>
<organism evidence="2 3">
    <name type="scientific">Clostridium folliculivorans</name>
    <dbReference type="NCBI Taxonomy" id="2886038"/>
    <lineage>
        <taxon>Bacteria</taxon>
        <taxon>Bacillati</taxon>
        <taxon>Bacillota</taxon>
        <taxon>Clostridia</taxon>
        <taxon>Eubacteriales</taxon>
        <taxon>Clostridiaceae</taxon>
        <taxon>Clostridium</taxon>
    </lineage>
</organism>
<proteinExistence type="predicted"/>
<sequence>MSKRIFCIRSIVIFIFITFIISAIYLFVIIEFVPLVDEKFSARVKGDYVIMLLQCILGIVAMVIPVILKKRWHIHVPPKMILVYAIFLYCAIYLGEVQSFYYIVPYWDKVLHTLSGAMFAALSFSVITTLNKKQYTSANLSPIIVAVFAFCFAITLEVLWEIYEFTTDLILKTNMQKYALSNGVLLVGQAALKDTMQDLIVGSLGALIISLIFYISLKYKKSWIDKIQLKINEF</sequence>
<name>A0A9W5Y0W4_9CLOT</name>
<dbReference type="RefSeq" id="WP_261851517.1">
    <property type="nucleotide sequence ID" value="NZ_BQXY01000002.1"/>
</dbReference>